<dbReference type="Pfam" id="PF14350">
    <property type="entry name" value="Beta_protein"/>
    <property type="match status" value="1"/>
</dbReference>
<evidence type="ECO:0000313" key="1">
    <source>
        <dbReference type="EMBL" id="MFD0281239.1"/>
    </source>
</evidence>
<dbReference type="Proteomes" id="UP001596957">
    <property type="component" value="Unassembled WGS sequence"/>
</dbReference>
<dbReference type="RefSeq" id="WP_381260571.1">
    <property type="nucleotide sequence ID" value="NZ_JBHTBI010000043.1"/>
</dbReference>
<protein>
    <recommendedName>
        <fullName evidence="3">T4 beta protein</fullName>
    </recommendedName>
</protein>
<sequence length="349" mass="38471">MAYVPILKGKAGEFLALGHASQEVQDQIRPVMEIVPDFDLRDLLETFCDHAMEHVPNGMVLTVDCGALPFVRVLEGDVGGPVLRVGESLMQRGIAMRPVFRCTDSDDALAEVAGVAAAHHHGACLRFATAADLSDVPPDNRQMRDLLRTVRLAPEEIDLLVDAGPVRSARTRKTLIEGVIDVLNSMSRWPWRDVCVAAGAFPVNLTGFPRGVATAVVREDASLWQEVVERWRGPQPDFGDFGVMYPRMLPKSRGTPDPNMRYTKGTEWQVFVYPRLRTGNDDFFILSQDLVNSPHWPATGAATSWGDERLAECAQRKRRKAGGGTEWRAWGTSHHLAVVTSHLVATGCP</sequence>
<accession>A0ABW2VCG0</accession>
<organism evidence="1 2">
    <name type="scientific">Streptomyces lutosisoli</name>
    <dbReference type="NCBI Taxonomy" id="2665721"/>
    <lineage>
        <taxon>Bacteria</taxon>
        <taxon>Bacillati</taxon>
        <taxon>Actinomycetota</taxon>
        <taxon>Actinomycetes</taxon>
        <taxon>Kitasatosporales</taxon>
        <taxon>Streptomycetaceae</taxon>
        <taxon>Streptomyces</taxon>
    </lineage>
</organism>
<keyword evidence="2" id="KW-1185">Reference proteome</keyword>
<reference evidence="2" key="1">
    <citation type="journal article" date="2019" name="Int. J. Syst. Evol. Microbiol.">
        <title>The Global Catalogue of Microorganisms (GCM) 10K type strain sequencing project: providing services to taxonomists for standard genome sequencing and annotation.</title>
        <authorList>
            <consortium name="The Broad Institute Genomics Platform"/>
            <consortium name="The Broad Institute Genome Sequencing Center for Infectious Disease"/>
            <person name="Wu L."/>
            <person name="Ma J."/>
        </authorList>
    </citation>
    <scope>NUCLEOTIDE SEQUENCE [LARGE SCALE GENOMIC DNA]</scope>
    <source>
        <strain evidence="2">CGMCC 4.7198</strain>
    </source>
</reference>
<dbReference type="InterPro" id="IPR025683">
    <property type="entry name" value="Protein_beta"/>
</dbReference>
<comment type="caution">
    <text evidence="1">The sequence shown here is derived from an EMBL/GenBank/DDBJ whole genome shotgun (WGS) entry which is preliminary data.</text>
</comment>
<gene>
    <name evidence="1" type="ORF">ACFQZP_06065</name>
</gene>
<evidence type="ECO:0000313" key="2">
    <source>
        <dbReference type="Proteomes" id="UP001596957"/>
    </source>
</evidence>
<dbReference type="EMBL" id="JBHTEC010000001">
    <property type="protein sequence ID" value="MFD0281239.1"/>
    <property type="molecule type" value="Genomic_DNA"/>
</dbReference>
<evidence type="ECO:0008006" key="3">
    <source>
        <dbReference type="Google" id="ProtNLM"/>
    </source>
</evidence>
<name>A0ABW2VCG0_9ACTN</name>
<proteinExistence type="predicted"/>